<dbReference type="RefSeq" id="WP_116272155.1">
    <property type="nucleotide sequence ID" value="NZ_KZ859521.1"/>
</dbReference>
<evidence type="ECO:0000256" key="1">
    <source>
        <dbReference type="ARBA" id="ARBA00001917"/>
    </source>
</evidence>
<dbReference type="PANTHER" id="PTHR10851">
    <property type="entry name" value="PYRIDOXINE-5-PHOSPHATE OXIDASE"/>
    <property type="match status" value="1"/>
</dbReference>
<dbReference type="InterPro" id="IPR000659">
    <property type="entry name" value="Pyridox_Oxase"/>
</dbReference>
<dbReference type="Proteomes" id="UP000256748">
    <property type="component" value="Unassembled WGS sequence"/>
</dbReference>
<evidence type="ECO:0000259" key="5">
    <source>
        <dbReference type="Pfam" id="PF12766"/>
    </source>
</evidence>
<dbReference type="InterPro" id="IPR012349">
    <property type="entry name" value="Split_barrel_FMN-bd"/>
</dbReference>
<dbReference type="GO" id="GO:0010181">
    <property type="term" value="F:FMN binding"/>
    <property type="evidence" value="ECO:0007669"/>
    <property type="project" value="InterPro"/>
</dbReference>
<keyword evidence="3" id="KW-0288">FMN</keyword>
<accession>A0A3E1BZM4</accession>
<proteinExistence type="predicted"/>
<keyword evidence="4" id="KW-0560">Oxidoreductase</keyword>
<dbReference type="Gene3D" id="2.30.110.10">
    <property type="entry name" value="Electron Transport, Fmn-binding Protein, Chain A"/>
    <property type="match status" value="1"/>
</dbReference>
<dbReference type="InterPro" id="IPR024624">
    <property type="entry name" value="Pyridox_Oxase_Alr4036_FMN-bd"/>
</dbReference>
<dbReference type="SUPFAM" id="SSF50475">
    <property type="entry name" value="FMN-binding split barrel"/>
    <property type="match status" value="1"/>
</dbReference>
<dbReference type="PANTHER" id="PTHR10851:SF3">
    <property type="entry name" value="PYRIDOXINE_PYRIDOXAMINE 5'-PHOSPHATE OXIDASE 2"/>
    <property type="match status" value="1"/>
</dbReference>
<dbReference type="Pfam" id="PF12766">
    <property type="entry name" value="Pyridox_oxase_2"/>
    <property type="match status" value="1"/>
</dbReference>
<gene>
    <name evidence="6" type="ORF">B5K10_02095</name>
</gene>
<evidence type="ECO:0000313" key="7">
    <source>
        <dbReference type="Proteomes" id="UP000256748"/>
    </source>
</evidence>
<dbReference type="GO" id="GO:0008615">
    <property type="term" value="P:pyridoxine biosynthetic process"/>
    <property type="evidence" value="ECO:0007669"/>
    <property type="project" value="InterPro"/>
</dbReference>
<reference evidence="6 7" key="1">
    <citation type="submission" date="2017-03" db="EMBL/GenBank/DDBJ databases">
        <title>Genome analysis of Rhizobial strains effectives or ineffectives for nitrogen fixation isolated from bean seeds.</title>
        <authorList>
            <person name="Peralta H."/>
            <person name="Aguilar-Vera A."/>
            <person name="Mora Y."/>
            <person name="Vargas-Lagunas C."/>
            <person name="Girard L."/>
            <person name="Mora J."/>
        </authorList>
    </citation>
    <scope>NUCLEOTIDE SEQUENCE [LARGE SCALE GENOMIC DNA]</scope>
    <source>
        <strain evidence="6 7">CCGM5</strain>
    </source>
</reference>
<dbReference type="EMBL" id="NAOO01000001">
    <property type="protein sequence ID" value="RFC01134.1"/>
    <property type="molecule type" value="Genomic_DNA"/>
</dbReference>
<evidence type="ECO:0000256" key="4">
    <source>
        <dbReference type="ARBA" id="ARBA00023002"/>
    </source>
</evidence>
<sequence>MEADHEVAPPNLADIDVSAWRELETAATSPQSGFRFLNLCSVDSEARPQARMVVLRRADGPSRVLEFHTDSRSPKWRELSTKPHVTVLGFSTQTRLQFRLQGTVELHAPGSDQANAAWDKLSPWTRTTYTGGPPGDECGFEMIDEAVLPKPQDDAKGKPHFGLLIFRARTLDWFQLRRQGNRRALLTYDETGALAACRWVNP</sequence>
<keyword evidence="2" id="KW-0285">Flavoprotein</keyword>
<evidence type="ECO:0000313" key="6">
    <source>
        <dbReference type="EMBL" id="RFC01134.1"/>
    </source>
</evidence>
<comment type="cofactor">
    <cofactor evidence="1">
        <name>FMN</name>
        <dbReference type="ChEBI" id="CHEBI:58210"/>
    </cofactor>
</comment>
<organism evidence="6 7">
    <name type="scientific">Rhizobium leguminosarum bv. trifolii</name>
    <dbReference type="NCBI Taxonomy" id="386"/>
    <lineage>
        <taxon>Bacteria</taxon>
        <taxon>Pseudomonadati</taxon>
        <taxon>Pseudomonadota</taxon>
        <taxon>Alphaproteobacteria</taxon>
        <taxon>Hyphomicrobiales</taxon>
        <taxon>Rhizobiaceae</taxon>
        <taxon>Rhizobium/Agrobacterium group</taxon>
        <taxon>Rhizobium</taxon>
    </lineage>
</organism>
<comment type="caution">
    <text evidence="6">The sequence shown here is derived from an EMBL/GenBank/DDBJ whole genome shotgun (WGS) entry which is preliminary data.</text>
</comment>
<name>A0A3E1BZM4_RHILT</name>
<dbReference type="GO" id="GO:0004733">
    <property type="term" value="F:pyridoxamine phosphate oxidase activity"/>
    <property type="evidence" value="ECO:0007669"/>
    <property type="project" value="InterPro"/>
</dbReference>
<dbReference type="AlphaFoldDB" id="A0A3E1BZM4"/>
<protein>
    <submittedName>
        <fullName evidence="6">Pyridoxamine 5'-phosphate oxidase</fullName>
    </submittedName>
</protein>
<evidence type="ECO:0000256" key="3">
    <source>
        <dbReference type="ARBA" id="ARBA00022643"/>
    </source>
</evidence>
<evidence type="ECO:0000256" key="2">
    <source>
        <dbReference type="ARBA" id="ARBA00022630"/>
    </source>
</evidence>
<feature type="domain" description="Pyridoxamine 5'-phosphate oxidase Alr4036 family FMN-binding" evidence="5">
    <location>
        <begin position="19"/>
        <end position="107"/>
    </location>
</feature>